<dbReference type="SUPFAM" id="SSF55797">
    <property type="entry name" value="PR-1-like"/>
    <property type="match status" value="1"/>
</dbReference>
<organism evidence="2 3">
    <name type="scientific">Apatococcus fuscideae</name>
    <dbReference type="NCBI Taxonomy" id="2026836"/>
    <lineage>
        <taxon>Eukaryota</taxon>
        <taxon>Viridiplantae</taxon>
        <taxon>Chlorophyta</taxon>
        <taxon>core chlorophytes</taxon>
        <taxon>Trebouxiophyceae</taxon>
        <taxon>Chlorellales</taxon>
        <taxon>Chlorellaceae</taxon>
        <taxon>Apatococcus</taxon>
    </lineage>
</organism>
<proteinExistence type="predicted"/>
<dbReference type="EMBL" id="JALJOV010000430">
    <property type="protein sequence ID" value="KAK9863785.1"/>
    <property type="molecule type" value="Genomic_DNA"/>
</dbReference>
<name>A0AAW1T2N7_9CHLO</name>
<dbReference type="Gene3D" id="3.40.33.10">
    <property type="entry name" value="CAP"/>
    <property type="match status" value="1"/>
</dbReference>
<evidence type="ECO:0000313" key="3">
    <source>
        <dbReference type="Proteomes" id="UP001485043"/>
    </source>
</evidence>
<gene>
    <name evidence="2" type="ORF">WJX84_009366</name>
</gene>
<dbReference type="PROSITE" id="PS01009">
    <property type="entry name" value="CRISP_1"/>
    <property type="match status" value="1"/>
</dbReference>
<comment type="caution">
    <text evidence="2">The sequence shown here is derived from an EMBL/GenBank/DDBJ whole genome shotgun (WGS) entry which is preliminary data.</text>
</comment>
<dbReference type="InterPro" id="IPR035940">
    <property type="entry name" value="CAP_sf"/>
</dbReference>
<keyword evidence="3" id="KW-1185">Reference proteome</keyword>
<accession>A0AAW1T2N7</accession>
<evidence type="ECO:0000313" key="2">
    <source>
        <dbReference type="EMBL" id="KAK9863785.1"/>
    </source>
</evidence>
<sequence length="270" mass="29029">MHRFAHWLAIAASATTNLNQPAGSRARFCPVDGRDSVLNTKADPGWNQMLVDTCGEVQSGLADPSVTEALQRTRSKSKLVVGTSRANLADPTAKCRTARFKYLWPAVLCLIDCAKLPRIEGQASMSSGSVALADTNIIRQRYGSASVGWDNTAAAYAQKAAEACTFAHTHGYYGENLYAGTAGPANWTTVISAWASEAPAYHPNEPDLDDQDGHFTQLVWKGSKYIGCAWQQCSSIANLDWAAGGFIYYCEYNPPGNIASAVQIQENVGG</sequence>
<dbReference type="PRINTS" id="PR00837">
    <property type="entry name" value="V5TPXLIKE"/>
</dbReference>
<dbReference type="SMART" id="SM00198">
    <property type="entry name" value="SCP"/>
    <property type="match status" value="1"/>
</dbReference>
<dbReference type="InterPro" id="IPR018244">
    <property type="entry name" value="Allrgn_V5/Tpx1_CS"/>
</dbReference>
<dbReference type="GO" id="GO:0005576">
    <property type="term" value="C:extracellular region"/>
    <property type="evidence" value="ECO:0007669"/>
    <property type="project" value="InterPro"/>
</dbReference>
<reference evidence="2 3" key="1">
    <citation type="journal article" date="2024" name="Nat. Commun.">
        <title>Phylogenomics reveals the evolutionary origins of lichenization in chlorophyte algae.</title>
        <authorList>
            <person name="Puginier C."/>
            <person name="Libourel C."/>
            <person name="Otte J."/>
            <person name="Skaloud P."/>
            <person name="Haon M."/>
            <person name="Grisel S."/>
            <person name="Petersen M."/>
            <person name="Berrin J.G."/>
            <person name="Delaux P.M."/>
            <person name="Dal Grande F."/>
            <person name="Keller J."/>
        </authorList>
    </citation>
    <scope>NUCLEOTIDE SEQUENCE [LARGE SCALE GENOMIC DNA]</scope>
    <source>
        <strain evidence="2 3">SAG 2523</strain>
    </source>
</reference>
<evidence type="ECO:0000259" key="1">
    <source>
        <dbReference type="SMART" id="SM00198"/>
    </source>
</evidence>
<protein>
    <recommendedName>
        <fullName evidence="1">SCP domain-containing protein</fullName>
    </recommendedName>
</protein>
<dbReference type="InterPro" id="IPR001283">
    <property type="entry name" value="CRISP-related"/>
</dbReference>
<dbReference type="AlphaFoldDB" id="A0AAW1T2N7"/>
<feature type="domain" description="SCP" evidence="1">
    <location>
        <begin position="126"/>
        <end position="260"/>
    </location>
</feature>
<dbReference type="Pfam" id="PF00188">
    <property type="entry name" value="CAP"/>
    <property type="match status" value="1"/>
</dbReference>
<dbReference type="PANTHER" id="PTHR10334">
    <property type="entry name" value="CYSTEINE-RICH SECRETORY PROTEIN-RELATED"/>
    <property type="match status" value="1"/>
</dbReference>
<dbReference type="Proteomes" id="UP001485043">
    <property type="component" value="Unassembled WGS sequence"/>
</dbReference>
<dbReference type="InterPro" id="IPR014044">
    <property type="entry name" value="CAP_dom"/>
</dbReference>